<dbReference type="AlphaFoldDB" id="A0A831A0Y4"/>
<evidence type="ECO:0000313" key="2">
    <source>
        <dbReference type="Proteomes" id="UP000013111"/>
    </source>
</evidence>
<name>A0A831A0Y4_ERWAM</name>
<organism evidence="1 2">
    <name type="scientific">Erwinia amylovora NBRC 12687 = CFBP 1232</name>
    <dbReference type="NCBI Taxonomy" id="1219359"/>
    <lineage>
        <taxon>Bacteria</taxon>
        <taxon>Pseudomonadati</taxon>
        <taxon>Pseudomonadota</taxon>
        <taxon>Gammaproteobacteria</taxon>
        <taxon>Enterobacterales</taxon>
        <taxon>Erwiniaceae</taxon>
        <taxon>Erwinia</taxon>
    </lineage>
</organism>
<comment type="caution">
    <text evidence="1">The sequence shown here is derived from an EMBL/GenBank/DDBJ whole genome shotgun (WGS) entry which is preliminary data.</text>
</comment>
<protein>
    <submittedName>
        <fullName evidence="1">Uncharacterized protein</fullName>
    </submittedName>
</protein>
<sequence>MAIHISTIAAYQHIMLLANSGVETGQVMKNKTTS</sequence>
<accession>A0A831A0Y4</accession>
<proteinExistence type="predicted"/>
<dbReference type="Proteomes" id="UP000013111">
    <property type="component" value="Unassembled WGS sequence"/>
</dbReference>
<reference evidence="1 2" key="1">
    <citation type="submission" date="2012-11" db="EMBL/GenBank/DDBJ databases">
        <authorList>
            <person name="Linke B."/>
        </authorList>
    </citation>
    <scope>NUCLEOTIDE SEQUENCE [LARGE SCALE GENOMIC DNA]</scope>
    <source>
        <strain evidence="2">CFBP 1232</strain>
    </source>
</reference>
<dbReference type="EMBL" id="CAPB01000037">
    <property type="protein sequence ID" value="CCO95032.1"/>
    <property type="molecule type" value="Genomic_DNA"/>
</dbReference>
<reference evidence="1 2" key="2">
    <citation type="submission" date="2013-04" db="EMBL/GenBank/DDBJ databases">
        <title>Comparative genomics of 12 strains of Erwinia amylovora identifies a pan-genome with a large conserved core and provides insights into host specificity.</title>
        <authorList>
            <person name="Mann R.A."/>
            <person name="Smits T.H.M."/>
            <person name="Buehlmann A."/>
            <person name="Blom J."/>
            <person name="Goesmann A."/>
            <person name="Frey J.E."/>
            <person name="Plummer K.M."/>
            <person name="Beer S.V."/>
            <person name="Luck J."/>
            <person name="Duffy B."/>
            <person name="Rodoni B."/>
        </authorList>
    </citation>
    <scope>NUCLEOTIDE SEQUENCE [LARGE SCALE GENOMIC DNA]</scope>
    <source>
        <strain evidence="2">CFBP 1232</strain>
    </source>
</reference>
<gene>
    <name evidence="1" type="ORF">BN437_3122</name>
</gene>
<evidence type="ECO:0000313" key="1">
    <source>
        <dbReference type="EMBL" id="CCO95032.1"/>
    </source>
</evidence>